<reference evidence="2 3" key="1">
    <citation type="journal article" date="2019" name="Syst. Appl. Microbiol.">
        <title>Polyphasic characterization of two novel Lactobacillus spp. isolated from blown salami packages: Description of Lactobacillus halodurans sp. nov. and Lactobacillus salsicarnum sp. nov.</title>
        <authorList>
            <person name="Schuster J.A."/>
            <person name="Klingl A."/>
            <person name="Vogel R.F."/>
            <person name="Ehrmann M.A."/>
        </authorList>
    </citation>
    <scope>NUCLEOTIDE SEQUENCE [LARGE SCALE GENOMIC DNA]</scope>
    <source>
        <strain evidence="2 3">TMW 1.2118</strain>
    </source>
</reference>
<evidence type="ECO:0000256" key="1">
    <source>
        <dbReference type="SAM" id="SignalP"/>
    </source>
</evidence>
<sequence>MKKWIMLAVVAVTLVTFGETTTVSAASMTIADKMAPDYTEIVPYDSNIREPNYAGISTVYTKNALTTIYDSNGKPYETIHLAPETAWHTDKIFTQNSNSSNSSAFTQYFRVSTNGFVKDSDITIVNPDGTSVLKMNEFGEGEAYNNFIWGSGRNYNIVPLQAGTTWKIINVEHIHYRIRLDNRDFKRTDYLLQIGNNVYYSVLQSSGKFTIE</sequence>
<feature type="chain" id="PRO_5024369600" description="Surface layer protein A domain-containing protein" evidence="1">
    <location>
        <begin position="26"/>
        <end position="212"/>
    </location>
</feature>
<proteinExistence type="predicted"/>
<feature type="signal peptide" evidence="1">
    <location>
        <begin position="1"/>
        <end position="25"/>
    </location>
</feature>
<gene>
    <name evidence="2" type="ORF">FHL02_08225</name>
</gene>
<dbReference type="RefSeq" id="WP_153383539.1">
    <property type="nucleotide sequence ID" value="NZ_VDFM01000010.1"/>
</dbReference>
<dbReference type="OrthoDB" id="2295311at2"/>
<organism evidence="2 3">
    <name type="scientific">Companilactobacillus mishanensis</name>
    <dbReference type="NCBI Taxonomy" id="2486008"/>
    <lineage>
        <taxon>Bacteria</taxon>
        <taxon>Bacillati</taxon>
        <taxon>Bacillota</taxon>
        <taxon>Bacilli</taxon>
        <taxon>Lactobacillales</taxon>
        <taxon>Lactobacillaceae</taxon>
        <taxon>Companilactobacillus</taxon>
    </lineage>
</organism>
<dbReference type="AlphaFoldDB" id="A0A5P0ZJ12"/>
<dbReference type="EMBL" id="VDFM01000010">
    <property type="protein sequence ID" value="MQS53005.1"/>
    <property type="molecule type" value="Genomic_DNA"/>
</dbReference>
<protein>
    <recommendedName>
        <fullName evidence="4">Surface layer protein A domain-containing protein</fullName>
    </recommendedName>
</protein>
<evidence type="ECO:0008006" key="4">
    <source>
        <dbReference type="Google" id="ProtNLM"/>
    </source>
</evidence>
<evidence type="ECO:0000313" key="3">
    <source>
        <dbReference type="Proteomes" id="UP000380386"/>
    </source>
</evidence>
<dbReference type="Proteomes" id="UP000380386">
    <property type="component" value="Unassembled WGS sequence"/>
</dbReference>
<comment type="caution">
    <text evidence="2">The sequence shown here is derived from an EMBL/GenBank/DDBJ whole genome shotgun (WGS) entry which is preliminary data.</text>
</comment>
<name>A0A5P0ZJ12_9LACO</name>
<keyword evidence="1" id="KW-0732">Signal</keyword>
<evidence type="ECO:0000313" key="2">
    <source>
        <dbReference type="EMBL" id="MQS53005.1"/>
    </source>
</evidence>
<accession>A0A5P0ZJ12</accession>